<sequence length="69" mass="7732">MEERSRGGVFFAMVACFFGRSMVFLAGMYHRVCVSTVAIITVVWQLARGKAPLTSGGTWKRGKETKRME</sequence>
<name>A0ABN0HP16_RHILU</name>
<dbReference type="EMBL" id="AMQQ01000013">
    <property type="protein sequence ID" value="EKJ96180.1"/>
    <property type="molecule type" value="Genomic_DNA"/>
</dbReference>
<comment type="caution">
    <text evidence="2">The sequence shown here is derived from an EMBL/GenBank/DDBJ whole genome shotgun (WGS) entry which is preliminary data.</text>
</comment>
<gene>
    <name evidence="2" type="ORF">C241_08274</name>
</gene>
<organism evidence="2 3">
    <name type="scientific">Bradyrhizobium lupini HPC(L)</name>
    <dbReference type="NCBI Taxonomy" id="1229491"/>
    <lineage>
        <taxon>Bacteria</taxon>
        <taxon>Pseudomonadati</taxon>
        <taxon>Pseudomonadota</taxon>
        <taxon>Alphaproteobacteria</taxon>
        <taxon>Hyphomicrobiales</taxon>
        <taxon>Nitrobacteraceae</taxon>
        <taxon>Bradyrhizobium</taxon>
    </lineage>
</organism>
<keyword evidence="1" id="KW-1133">Transmembrane helix</keyword>
<evidence type="ECO:0000256" key="1">
    <source>
        <dbReference type="SAM" id="Phobius"/>
    </source>
</evidence>
<evidence type="ECO:0000313" key="2">
    <source>
        <dbReference type="EMBL" id="EKJ96180.1"/>
    </source>
</evidence>
<reference evidence="2 3" key="1">
    <citation type="journal article" date="2013" name="Genome Announc.">
        <title>Genome Sequence of Rhizobium lupini HPC(L) Isolated from Saline Desert Soil, Kutch (Gujarat).</title>
        <authorList>
            <person name="Agarwal L."/>
            <person name="Purohit H.J."/>
        </authorList>
    </citation>
    <scope>NUCLEOTIDE SEQUENCE [LARGE SCALE GENOMIC DNA]</scope>
    <source>
        <strain evidence="3">HPC(L)</strain>
    </source>
</reference>
<protein>
    <submittedName>
        <fullName evidence="2">Uncharacterized protein</fullName>
    </submittedName>
</protein>
<keyword evidence="3" id="KW-1185">Reference proteome</keyword>
<accession>A0ABN0HP16</accession>
<keyword evidence="1" id="KW-0472">Membrane</keyword>
<proteinExistence type="predicted"/>
<feature type="transmembrane region" description="Helical" evidence="1">
    <location>
        <begin position="7"/>
        <end position="29"/>
    </location>
</feature>
<dbReference type="Proteomes" id="UP000017668">
    <property type="component" value="Unassembled WGS sequence"/>
</dbReference>
<evidence type="ECO:0000313" key="3">
    <source>
        <dbReference type="Proteomes" id="UP000017668"/>
    </source>
</evidence>
<keyword evidence="1" id="KW-0812">Transmembrane</keyword>